<organism evidence="2 3">
    <name type="scientific">Alicyclobacillus macrosporangiidus</name>
    <dbReference type="NCBI Taxonomy" id="392015"/>
    <lineage>
        <taxon>Bacteria</taxon>
        <taxon>Bacillati</taxon>
        <taxon>Bacillota</taxon>
        <taxon>Bacilli</taxon>
        <taxon>Bacillales</taxon>
        <taxon>Alicyclobacillaceae</taxon>
        <taxon>Alicyclobacillus</taxon>
    </lineage>
</organism>
<gene>
    <name evidence="2" type="ORF">SAMN05421543_11248</name>
</gene>
<feature type="region of interest" description="Disordered" evidence="1">
    <location>
        <begin position="35"/>
        <end position="54"/>
    </location>
</feature>
<dbReference type="Proteomes" id="UP000183508">
    <property type="component" value="Unassembled WGS sequence"/>
</dbReference>
<evidence type="ECO:0008006" key="4">
    <source>
        <dbReference type="Google" id="ProtNLM"/>
    </source>
</evidence>
<dbReference type="STRING" id="392015.SAMN05421543_11248"/>
<feature type="region of interest" description="Disordered" evidence="1">
    <location>
        <begin position="97"/>
        <end position="123"/>
    </location>
</feature>
<dbReference type="OrthoDB" id="2376790at2"/>
<dbReference type="EMBL" id="FPBV01000012">
    <property type="protein sequence ID" value="SFU89390.1"/>
    <property type="molecule type" value="Genomic_DNA"/>
</dbReference>
<keyword evidence="3" id="KW-1185">Reference proteome</keyword>
<accession>A0A1I7JW29</accession>
<dbReference type="AlphaFoldDB" id="A0A1I7JW29"/>
<proteinExistence type="predicted"/>
<evidence type="ECO:0000313" key="3">
    <source>
        <dbReference type="Proteomes" id="UP000183508"/>
    </source>
</evidence>
<dbReference type="GO" id="GO:0042834">
    <property type="term" value="F:peptidoglycan binding"/>
    <property type="evidence" value="ECO:0007669"/>
    <property type="project" value="InterPro"/>
</dbReference>
<evidence type="ECO:0000313" key="2">
    <source>
        <dbReference type="EMBL" id="SFU89390.1"/>
    </source>
</evidence>
<sequence>MGSPNERGQARRVEEPPLIIRAGGQQWVIRREGSWQQGDAGGAPAPKRAPGRVPVGEGRSRVRWWIGWLAEAVDWLWTDAGEAGSPKADVGVFSRDRARERDPMRTAARRSARGQTARRAQGRRGLRDAFQAGLVFGMGLGCLSMMLFHQLKPDLRGVASAPSANRAVETVTGPAVQLPAVRLYVLQIGSYSTEAAAEEHRQALAKQGVQTVVHSAGTYQLWADASLRQGSLQDELKALEGKGVRGSVVFVGWKAHPIAAPAGASEASVARVNGWLSEAASGLNALVGALSDGGLRQDAITACHTAAGHLPSASDWGETGYGERLAAFSGHLQAAADALSRQQMDKSRTAALQALDDLARMSAGSTSFTISR</sequence>
<evidence type="ECO:0000256" key="1">
    <source>
        <dbReference type="SAM" id="MobiDB-lite"/>
    </source>
</evidence>
<dbReference type="SUPFAM" id="SSF110997">
    <property type="entry name" value="Sporulation related repeat"/>
    <property type="match status" value="1"/>
</dbReference>
<dbReference type="RefSeq" id="WP_074953054.1">
    <property type="nucleotide sequence ID" value="NZ_FPBV01000012.1"/>
</dbReference>
<feature type="compositionally biased region" description="Low complexity" evidence="1">
    <location>
        <begin position="42"/>
        <end position="54"/>
    </location>
</feature>
<name>A0A1I7JW29_9BACL</name>
<dbReference type="Gene3D" id="3.30.70.1070">
    <property type="entry name" value="Sporulation related repeat"/>
    <property type="match status" value="1"/>
</dbReference>
<reference evidence="3" key="1">
    <citation type="submission" date="2016-10" db="EMBL/GenBank/DDBJ databases">
        <authorList>
            <person name="Varghese N."/>
        </authorList>
    </citation>
    <scope>NUCLEOTIDE SEQUENCE [LARGE SCALE GENOMIC DNA]</scope>
    <source>
        <strain evidence="3">DSM 17980</strain>
    </source>
</reference>
<dbReference type="InterPro" id="IPR036680">
    <property type="entry name" value="SPOR-like_sf"/>
</dbReference>
<protein>
    <recommendedName>
        <fullName evidence="4">Sporulation related domain-containing protein</fullName>
    </recommendedName>
</protein>